<keyword evidence="1" id="KW-0732">Signal</keyword>
<dbReference type="InterPro" id="IPR011635">
    <property type="entry name" value="CARDB"/>
</dbReference>
<evidence type="ECO:0000259" key="2">
    <source>
        <dbReference type="Pfam" id="PF07705"/>
    </source>
</evidence>
<feature type="domain" description="CARDB" evidence="2">
    <location>
        <begin position="316"/>
        <end position="427"/>
    </location>
</feature>
<dbReference type="Pfam" id="PF07705">
    <property type="entry name" value="CARDB"/>
    <property type="match status" value="3"/>
</dbReference>
<dbReference type="InterPro" id="IPR013783">
    <property type="entry name" value="Ig-like_fold"/>
</dbReference>
<dbReference type="RefSeq" id="WP_049441936.1">
    <property type="nucleotide sequence ID" value="NZ_CP196978.1"/>
</dbReference>
<protein>
    <submittedName>
        <fullName evidence="3">CARDB domain-containing protein</fullName>
    </submittedName>
</protein>
<organism evidence="3 4">
    <name type="scientific">Stenotrophomonas muris</name>
    <dbReference type="NCBI Taxonomy" id="2963283"/>
    <lineage>
        <taxon>Bacteria</taxon>
        <taxon>Pseudomonadati</taxon>
        <taxon>Pseudomonadota</taxon>
        <taxon>Gammaproteobacteria</taxon>
        <taxon>Lysobacterales</taxon>
        <taxon>Lysobacteraceae</taxon>
        <taxon>Stenotrophomonas</taxon>
    </lineage>
</organism>
<dbReference type="EMBL" id="JAXUAC010000037">
    <property type="protein sequence ID" value="MDZ7513643.1"/>
    <property type="molecule type" value="Genomic_DNA"/>
</dbReference>
<keyword evidence="4" id="KW-1185">Reference proteome</keyword>
<evidence type="ECO:0000313" key="4">
    <source>
        <dbReference type="Proteomes" id="UP001290894"/>
    </source>
</evidence>
<evidence type="ECO:0000313" key="3">
    <source>
        <dbReference type="EMBL" id="MDZ7513643.1"/>
    </source>
</evidence>
<feature type="domain" description="CARDB" evidence="2">
    <location>
        <begin position="435"/>
        <end position="543"/>
    </location>
</feature>
<feature type="domain" description="CARDB" evidence="2">
    <location>
        <begin position="551"/>
        <end position="659"/>
    </location>
</feature>
<gene>
    <name evidence="3" type="ORF">U5F72_17670</name>
</gene>
<accession>A0ABU5MLK4</accession>
<dbReference type="Proteomes" id="UP001290894">
    <property type="component" value="Unassembled WGS sequence"/>
</dbReference>
<reference evidence="3 4" key="1">
    <citation type="submission" date="2023-12" db="EMBL/GenBank/DDBJ databases">
        <title>'Antibacterial potential of Stenotrophomonas maltophilia cystic fibrosis isolates' (manuscript under preparation).</title>
        <authorList>
            <person name="Crisan C.V."/>
            <person name="Pettis M."/>
            <person name="Goldberg J.B."/>
        </authorList>
    </citation>
    <scope>NUCLEOTIDE SEQUENCE [LARGE SCALE GENOMIC DNA]</scope>
    <source>
        <strain evidence="3 4">CCV155</strain>
    </source>
</reference>
<evidence type="ECO:0000256" key="1">
    <source>
        <dbReference type="SAM" id="SignalP"/>
    </source>
</evidence>
<feature type="signal peptide" evidence="1">
    <location>
        <begin position="1"/>
        <end position="23"/>
    </location>
</feature>
<dbReference type="Gene3D" id="2.60.40.10">
    <property type="entry name" value="Immunoglobulins"/>
    <property type="match status" value="3"/>
</dbReference>
<comment type="caution">
    <text evidence="3">The sequence shown here is derived from an EMBL/GenBank/DDBJ whole genome shotgun (WGS) entry which is preliminary data.</text>
</comment>
<sequence>MRHYLSALPLLLACMTSPQSAHAQDAYTGSNFKFLYAYNIIGNADPAVRSQLTELHNAGANVIPVTGWNTGELSSRLQALRQDPLLSRFKVLLQFNGPVHDAWYADPGSACSPGNERLPDWLQQELDAVAALALQNSDIVVGYYTFDEPALPQTPQNLGICKRFQELVYERLRQADPDASARPVIIANLMGTLSDVQIQYAMSPHAQDVVFVDQYQNTVNEQVAQYQKWKRHGLLGGGMVPVLPAFNYTSCNDPGLRTSFRVKLEASLQAVYGADRPRNLGSAYFAFWPGARPDFQFDGQNCPAIFNSMIDDLTHQPDLQVTRIDTIPSQFRAGEPVRFRATIRNAGNAPSPMNHHSVLVHEEGQCFEGGCQWGILTISLAPGQQATIDLNQGPSWTPSAGLHAMTVFADDADRIKELDEHNNELTREIMVGDLPDLQPYLIETIPASFKPGDAVTFRTAVTNRGSMPAPAGWLGAVYLVNGACPASGCPWSGLTTALAPGESVWLSPAGPVWPAAGGQQQITSIVDDQGLIQESNEGNNQLARIIQVSDKPDLRITSAHSQPLRPKSGDATSFTATIENVGSVAASAPWIGLMAMKNGQCFIEGCVWGGLQNYTLAPGASVNVRTYNDVWRPTPGVHSIQLLVDDQNTVSESREDNNSIDIMVTVD</sequence>
<proteinExistence type="predicted"/>
<feature type="chain" id="PRO_5046472635" evidence="1">
    <location>
        <begin position="24"/>
        <end position="667"/>
    </location>
</feature>
<name>A0ABU5MLK4_9GAMM</name>